<dbReference type="Proteomes" id="UP000469523">
    <property type="component" value="Unassembled WGS sequence"/>
</dbReference>
<reference evidence="1 2" key="1">
    <citation type="submission" date="2019-09" db="EMBL/GenBank/DDBJ databases">
        <title>In-depth cultivation of the pig gut microbiome towards novel bacterial diversity and tailored functional studies.</title>
        <authorList>
            <person name="Wylensek D."/>
            <person name="Hitch T.C.A."/>
            <person name="Clavel T."/>
        </authorList>
    </citation>
    <scope>NUCLEOTIDE SEQUENCE [LARGE SCALE GENOMIC DNA]</scope>
    <source>
        <strain evidence="1 2">WCA3-693-APC-4?</strain>
    </source>
</reference>
<organism evidence="1 2">
    <name type="scientific">Tissierella pigra</name>
    <dbReference type="NCBI Taxonomy" id="2607614"/>
    <lineage>
        <taxon>Bacteria</taxon>
        <taxon>Bacillati</taxon>
        <taxon>Bacillota</taxon>
        <taxon>Tissierellia</taxon>
        <taxon>Tissierellales</taxon>
        <taxon>Tissierellaceae</taxon>
        <taxon>Tissierella</taxon>
    </lineage>
</organism>
<dbReference type="EMBL" id="VUNQ01000012">
    <property type="protein sequence ID" value="MSU01207.1"/>
    <property type="molecule type" value="Genomic_DNA"/>
</dbReference>
<protein>
    <submittedName>
        <fullName evidence="1">Uncharacterized protein</fullName>
    </submittedName>
</protein>
<comment type="caution">
    <text evidence="1">The sequence shown here is derived from an EMBL/GenBank/DDBJ whole genome shotgun (WGS) entry which is preliminary data.</text>
</comment>
<dbReference type="AlphaFoldDB" id="A0A6N7XTV1"/>
<proteinExistence type="predicted"/>
<sequence length="400" mass="46307">MDINSLYDTGHKMELFTNSCFQTLDYYIDTNLKVIEEKVNNSGKVDVLELDIYAKVFDSTSVNTTLVECKRGCTFNDLFLFVGISNLINANNNIMVALSKQLEDIKIQADKLNVTVLEPLELYNKINPNQEAIFSMFYLWNEIKYSIMSKDFIKLCLAPRNNLSRYQQNAYNEVRAYLSLINGKVWREPNLILRAQSFTDLLTSHKDFVRKVARIQKLSPANKNSQYYIDSNEICQAAGALVLDIKLAYIVCAVECAILKIDTNDVKDIGFNNLVTKLASKIEIAVLIPKFLQYFINIFGGIYFNNLEDIKNICNIIKISPNQFNDIILLLKELFILPEIMIQWGFEEDFLVTNLKYTPSLYKAIGIENRQKMNFNISMFVQKDVWQKKLEDWRLKNEVN</sequence>
<evidence type="ECO:0000313" key="1">
    <source>
        <dbReference type="EMBL" id="MSU01207.1"/>
    </source>
</evidence>
<keyword evidence="2" id="KW-1185">Reference proteome</keyword>
<gene>
    <name evidence="1" type="ORF">FYJ83_06955</name>
</gene>
<evidence type="ECO:0000313" key="2">
    <source>
        <dbReference type="Proteomes" id="UP000469523"/>
    </source>
</evidence>
<accession>A0A6N7XTV1</accession>
<name>A0A6N7XTV1_9FIRM</name>